<comment type="caution">
    <text evidence="1">The sequence shown here is derived from an EMBL/GenBank/DDBJ whole genome shotgun (WGS) entry which is preliminary data.</text>
</comment>
<reference evidence="1" key="1">
    <citation type="submission" date="2020-05" db="EMBL/GenBank/DDBJ databases">
        <title>Large-scale comparative analyses of tick genomes elucidate their genetic diversity and vector capacities.</title>
        <authorList>
            <person name="Jia N."/>
            <person name="Wang J."/>
            <person name="Shi W."/>
            <person name="Du L."/>
            <person name="Sun Y."/>
            <person name="Zhan W."/>
            <person name="Jiang J."/>
            <person name="Wang Q."/>
            <person name="Zhang B."/>
            <person name="Ji P."/>
            <person name="Sakyi L.B."/>
            <person name="Cui X."/>
            <person name="Yuan T."/>
            <person name="Jiang B."/>
            <person name="Yang W."/>
            <person name="Lam T.T.-Y."/>
            <person name="Chang Q."/>
            <person name="Ding S."/>
            <person name="Wang X."/>
            <person name="Zhu J."/>
            <person name="Ruan X."/>
            <person name="Zhao L."/>
            <person name="Wei J."/>
            <person name="Que T."/>
            <person name="Du C."/>
            <person name="Cheng J."/>
            <person name="Dai P."/>
            <person name="Han X."/>
            <person name="Huang E."/>
            <person name="Gao Y."/>
            <person name="Liu J."/>
            <person name="Shao H."/>
            <person name="Ye R."/>
            <person name="Li L."/>
            <person name="Wei W."/>
            <person name="Wang X."/>
            <person name="Wang C."/>
            <person name="Yang T."/>
            <person name="Huo Q."/>
            <person name="Li W."/>
            <person name="Guo W."/>
            <person name="Chen H."/>
            <person name="Zhou L."/>
            <person name="Ni X."/>
            <person name="Tian J."/>
            <person name="Zhou Y."/>
            <person name="Sheng Y."/>
            <person name="Liu T."/>
            <person name="Pan Y."/>
            <person name="Xia L."/>
            <person name="Li J."/>
            <person name="Zhao F."/>
            <person name="Cao W."/>
        </authorList>
    </citation>
    <scope>NUCLEOTIDE SEQUENCE</scope>
    <source>
        <strain evidence="1">Dsil-2018</strain>
    </source>
</reference>
<proteinExistence type="predicted"/>
<name>A0ACB8DV31_DERSI</name>
<dbReference type="EMBL" id="CM023470">
    <property type="protein sequence ID" value="KAH7978477.1"/>
    <property type="molecule type" value="Genomic_DNA"/>
</dbReference>
<evidence type="ECO:0000313" key="2">
    <source>
        <dbReference type="Proteomes" id="UP000821865"/>
    </source>
</evidence>
<accession>A0ACB8DV31</accession>
<dbReference type="Proteomes" id="UP000821865">
    <property type="component" value="Chromosome 1"/>
</dbReference>
<evidence type="ECO:0000313" key="1">
    <source>
        <dbReference type="EMBL" id="KAH7978477.1"/>
    </source>
</evidence>
<gene>
    <name evidence="1" type="ORF">HPB49_005601</name>
</gene>
<protein>
    <submittedName>
        <fullName evidence="1">Uncharacterized protein</fullName>
    </submittedName>
</protein>
<organism evidence="1 2">
    <name type="scientific">Dermacentor silvarum</name>
    <name type="common">Tick</name>
    <dbReference type="NCBI Taxonomy" id="543639"/>
    <lineage>
        <taxon>Eukaryota</taxon>
        <taxon>Metazoa</taxon>
        <taxon>Ecdysozoa</taxon>
        <taxon>Arthropoda</taxon>
        <taxon>Chelicerata</taxon>
        <taxon>Arachnida</taxon>
        <taxon>Acari</taxon>
        <taxon>Parasitiformes</taxon>
        <taxon>Ixodida</taxon>
        <taxon>Ixodoidea</taxon>
        <taxon>Ixodidae</taxon>
        <taxon>Rhipicephalinae</taxon>
        <taxon>Dermacentor</taxon>
    </lineage>
</organism>
<sequence length="137" mass="15403">MWKRQRELCSSCEQAVKWARIFLPLCNSGYETCTEKVSLFAAPQQTDRLKIWRHAIPRKERVLQSTAVVCEKHFEPRHVTKTSEAVYKGHVLVSALRKAALANDAVPTKFPDCPAHLTKTEPKTGACGPFAPSCHQT</sequence>
<keyword evidence="2" id="KW-1185">Reference proteome</keyword>